<evidence type="ECO:0000313" key="6">
    <source>
        <dbReference type="Proteomes" id="UP000198824"/>
    </source>
</evidence>
<dbReference type="RefSeq" id="WP_093316903.1">
    <property type="nucleotide sequence ID" value="NZ_FOZG01000003.1"/>
</dbReference>
<feature type="domain" description="CusB-like beta-barrel" evidence="3">
    <location>
        <begin position="188"/>
        <end position="260"/>
    </location>
</feature>
<dbReference type="EMBL" id="FOZG01000003">
    <property type="protein sequence ID" value="SFS12082.1"/>
    <property type="molecule type" value="Genomic_DNA"/>
</dbReference>
<dbReference type="InterPro" id="IPR058792">
    <property type="entry name" value="Beta-barrel_RND_2"/>
</dbReference>
<reference evidence="5 6" key="1">
    <citation type="submission" date="2016-10" db="EMBL/GenBank/DDBJ databases">
        <authorList>
            <person name="de Groot N.N."/>
        </authorList>
    </citation>
    <scope>NUCLEOTIDE SEQUENCE [LARGE SCALE GENOMIC DNA]</scope>
    <source>
        <strain evidence="5 6">S5-249</strain>
    </source>
</reference>
<dbReference type="InterPro" id="IPR058637">
    <property type="entry name" value="YknX-like_C"/>
</dbReference>
<dbReference type="Gene3D" id="2.40.30.170">
    <property type="match status" value="1"/>
</dbReference>
<dbReference type="GO" id="GO:1990281">
    <property type="term" value="C:efflux pump complex"/>
    <property type="evidence" value="ECO:0007669"/>
    <property type="project" value="TreeGrafter"/>
</dbReference>
<protein>
    <submittedName>
        <fullName evidence="5">Membrane fusion protein, multidrug efflux system</fullName>
    </submittedName>
</protein>
<organism evidence="5 6">
    <name type="scientific">Sphingomonas jatrophae</name>
    <dbReference type="NCBI Taxonomy" id="1166337"/>
    <lineage>
        <taxon>Bacteria</taxon>
        <taxon>Pseudomonadati</taxon>
        <taxon>Pseudomonadota</taxon>
        <taxon>Alphaproteobacteria</taxon>
        <taxon>Sphingomonadales</taxon>
        <taxon>Sphingomonadaceae</taxon>
        <taxon>Sphingomonas</taxon>
    </lineage>
</organism>
<evidence type="ECO:0000259" key="4">
    <source>
        <dbReference type="Pfam" id="PF25989"/>
    </source>
</evidence>
<dbReference type="FunFam" id="2.40.30.170:FF:000010">
    <property type="entry name" value="Efflux RND transporter periplasmic adaptor subunit"/>
    <property type="match status" value="1"/>
</dbReference>
<gene>
    <name evidence="5" type="ORF">SAMN05192580_3678</name>
</gene>
<dbReference type="Pfam" id="PF25954">
    <property type="entry name" value="Beta-barrel_RND_2"/>
    <property type="match status" value="1"/>
</dbReference>
<dbReference type="GO" id="GO:0015562">
    <property type="term" value="F:efflux transmembrane transporter activity"/>
    <property type="evidence" value="ECO:0007669"/>
    <property type="project" value="TreeGrafter"/>
</dbReference>
<dbReference type="Proteomes" id="UP000198824">
    <property type="component" value="Unassembled WGS sequence"/>
</dbReference>
<dbReference type="InterPro" id="IPR006143">
    <property type="entry name" value="RND_pump_MFP"/>
</dbReference>
<keyword evidence="6" id="KW-1185">Reference proteome</keyword>
<feature type="domain" description="YknX-like C-terminal permuted SH3-like" evidence="4">
    <location>
        <begin position="265"/>
        <end position="332"/>
    </location>
</feature>
<dbReference type="STRING" id="1166337.SAMN05192580_3678"/>
<proteinExistence type="inferred from homology"/>
<evidence type="ECO:0000313" key="5">
    <source>
        <dbReference type="EMBL" id="SFS12082.1"/>
    </source>
</evidence>
<dbReference type="Gene3D" id="1.10.287.470">
    <property type="entry name" value="Helix hairpin bin"/>
    <property type="match status" value="1"/>
</dbReference>
<dbReference type="AlphaFoldDB" id="A0A1I6M975"/>
<evidence type="ECO:0000256" key="2">
    <source>
        <dbReference type="SAM" id="Coils"/>
    </source>
</evidence>
<dbReference type="Gene3D" id="2.40.50.100">
    <property type="match status" value="1"/>
</dbReference>
<keyword evidence="2" id="KW-0175">Coiled coil</keyword>
<sequence>MRALILLPLLLAAACGSEKPKTERPAPMVSAVAATPRRFVDSIQAVGTARAREQVTLAAPVTERIVSLNFTDGGYVRAGQVVARLAQAEETAQLAQARASERETEQQLARLQRLRERGFATNATLDTQLAAAASARAQAAQARATIGDRVIVAPFSGYASLRMLSVGAVVTAGTEIAQISDISQIKLDFPVPETILTQISQGQTIEARAAAFGDRPFRGSITTIDPVVDPATRSVLVRALLPNPDRLLKPGMLLTVAIQSRPRSGLAVPELAVVGEGERRFVFRIEGDTAKRVPVRTGTRDAGLIEIVEGLSAGDRVVGDGVVKVADGMKIRIEGQEAAQGPARGAAKG</sequence>
<name>A0A1I6M975_9SPHN</name>
<evidence type="ECO:0000259" key="3">
    <source>
        <dbReference type="Pfam" id="PF25954"/>
    </source>
</evidence>
<dbReference type="PANTHER" id="PTHR30469:SF16">
    <property type="entry name" value="HAE1 FAMILY EFFLUX PUMP MFP COMPONENT"/>
    <property type="match status" value="1"/>
</dbReference>
<dbReference type="Pfam" id="PF25989">
    <property type="entry name" value="YknX_C"/>
    <property type="match status" value="1"/>
</dbReference>
<dbReference type="Gene3D" id="2.40.420.20">
    <property type="match status" value="1"/>
</dbReference>
<dbReference type="PROSITE" id="PS51257">
    <property type="entry name" value="PROKAR_LIPOPROTEIN"/>
    <property type="match status" value="1"/>
</dbReference>
<evidence type="ECO:0000256" key="1">
    <source>
        <dbReference type="ARBA" id="ARBA00009477"/>
    </source>
</evidence>
<dbReference type="NCBIfam" id="TIGR01730">
    <property type="entry name" value="RND_mfp"/>
    <property type="match status" value="1"/>
</dbReference>
<dbReference type="OrthoDB" id="9806939at2"/>
<comment type="similarity">
    <text evidence="1">Belongs to the membrane fusion protein (MFP) (TC 8.A.1) family.</text>
</comment>
<accession>A0A1I6M975</accession>
<dbReference type="PANTHER" id="PTHR30469">
    <property type="entry name" value="MULTIDRUG RESISTANCE PROTEIN MDTA"/>
    <property type="match status" value="1"/>
</dbReference>
<feature type="coiled-coil region" evidence="2">
    <location>
        <begin position="85"/>
        <end position="117"/>
    </location>
</feature>
<dbReference type="SUPFAM" id="SSF111369">
    <property type="entry name" value="HlyD-like secretion proteins"/>
    <property type="match status" value="1"/>
</dbReference>